<dbReference type="PANTHER" id="PTHR12963">
    <property type="entry name" value="THYROID RECEPTOR INTERACTING PROTEIN RELATED"/>
    <property type="match status" value="1"/>
</dbReference>
<evidence type="ECO:0000313" key="4">
    <source>
        <dbReference type="Proteomes" id="UP000813463"/>
    </source>
</evidence>
<dbReference type="Pfam" id="PF23134">
    <property type="entry name" value="TRIP4_3rd"/>
    <property type="match status" value="1"/>
</dbReference>
<dbReference type="Pfam" id="PF06221">
    <property type="entry name" value="zf-C2HC5"/>
    <property type="match status" value="1"/>
</dbReference>
<reference evidence="4" key="1">
    <citation type="journal article" date="2021" name="Nat. Commun.">
        <title>Genomic analyses provide insights into spinach domestication and the genetic basis of agronomic traits.</title>
        <authorList>
            <person name="Cai X."/>
            <person name="Sun X."/>
            <person name="Xu C."/>
            <person name="Sun H."/>
            <person name="Wang X."/>
            <person name="Ge C."/>
            <person name="Zhang Z."/>
            <person name="Wang Q."/>
            <person name="Fei Z."/>
            <person name="Jiao C."/>
            <person name="Wang Q."/>
        </authorList>
    </citation>
    <scope>NUCLEOTIDE SEQUENCE [LARGE SCALE GENOMIC DNA]</scope>
    <source>
        <strain evidence="4">cv. Varoflay</strain>
    </source>
</reference>
<keyword evidence="4" id="KW-1185">Reference proteome</keyword>
<evidence type="ECO:0000259" key="2">
    <source>
        <dbReference type="Pfam" id="PF06221"/>
    </source>
</evidence>
<dbReference type="GO" id="GO:0008270">
    <property type="term" value="F:zinc ion binding"/>
    <property type="evidence" value="ECO:0007669"/>
    <property type="project" value="InterPro"/>
</dbReference>
<feature type="domain" description="Activating signal cointegrator 1 third" evidence="3">
    <location>
        <begin position="246"/>
        <end position="296"/>
    </location>
</feature>
<dbReference type="GO" id="GO:0005634">
    <property type="term" value="C:nucleus"/>
    <property type="evidence" value="ECO:0000318"/>
    <property type="project" value="GO_Central"/>
</dbReference>
<dbReference type="GeneID" id="110799296"/>
<dbReference type="KEGG" id="soe:110799296"/>
<dbReference type="Proteomes" id="UP000813463">
    <property type="component" value="Chromosome 5"/>
</dbReference>
<dbReference type="PANTHER" id="PTHR12963:SF4">
    <property type="entry name" value="ACTIVATING SIGNAL COINTEGRATOR 1"/>
    <property type="match status" value="1"/>
</dbReference>
<dbReference type="InterPro" id="IPR056993">
    <property type="entry name" value="TRIP4_3rd_dom"/>
</dbReference>
<accession>A0A9R0J3G1</accession>
<evidence type="ECO:0008006" key="6">
    <source>
        <dbReference type="Google" id="ProtNLM"/>
    </source>
</evidence>
<organism evidence="4 5">
    <name type="scientific">Spinacia oleracea</name>
    <name type="common">Spinach</name>
    <dbReference type="NCBI Taxonomy" id="3562"/>
    <lineage>
        <taxon>Eukaryota</taxon>
        <taxon>Viridiplantae</taxon>
        <taxon>Streptophyta</taxon>
        <taxon>Embryophyta</taxon>
        <taxon>Tracheophyta</taxon>
        <taxon>Spermatophyta</taxon>
        <taxon>Magnoliopsida</taxon>
        <taxon>eudicotyledons</taxon>
        <taxon>Gunneridae</taxon>
        <taxon>Pentapetalae</taxon>
        <taxon>Caryophyllales</taxon>
        <taxon>Chenopodiaceae</taxon>
        <taxon>Chenopodioideae</taxon>
        <taxon>Anserineae</taxon>
        <taxon>Spinacia</taxon>
    </lineage>
</organism>
<sequence length="410" mass="44975">MESPGKWLEKELNELCKRVETALDFDSDMISGLVSYCEFAPPIDAKEYLDNIIGEEAGKTVIQEYLRRRGFSASPEVVGGPPSTLQAYVKPSADEGLTSGAKKPSRVQKEASASNSQFNPVKTQVAESGNKQQSNSRKKKGGKVISLAEAAKGSIVYQQGKPCSCQARRHKLVSNCLSCGKIVCEQEGEGPCNFCGALVLKEGSTYAGLEMSSVPETEAEVAANAYAKRLVDFDRNAAARTSVIDDQSDYYDEGNSWLSIEEKELLRKKQEEIKADEEAKRKRVVVAFDLVGRRVLLNQDDASELESGLNILRPSDKKEVSRIKPNPSLQVQPVFIDPGPREKPLKDKRSSKGLNKGLCLEISGRVQHDRNELKRIVGEPLGSSSANDHLQGQSWNGVARMEDDAECSAY</sequence>
<protein>
    <recommendedName>
        <fullName evidence="6">Zinc finger C2HC5-type domain-containing protein</fullName>
    </recommendedName>
</protein>
<dbReference type="RefSeq" id="XP_021860221.2">
    <property type="nucleotide sequence ID" value="XM_022004529.2"/>
</dbReference>
<evidence type="ECO:0000259" key="3">
    <source>
        <dbReference type="Pfam" id="PF23134"/>
    </source>
</evidence>
<dbReference type="GO" id="GO:0180022">
    <property type="term" value="C:RQC-trigger complex"/>
    <property type="evidence" value="ECO:0007669"/>
    <property type="project" value="InterPro"/>
</dbReference>
<dbReference type="AlphaFoldDB" id="A0A9R0J3G1"/>
<feature type="region of interest" description="Disordered" evidence="1">
    <location>
        <begin position="94"/>
        <end position="143"/>
    </location>
</feature>
<dbReference type="GO" id="GO:0072344">
    <property type="term" value="P:rescue of stalled ribosome"/>
    <property type="evidence" value="ECO:0007669"/>
    <property type="project" value="InterPro"/>
</dbReference>
<evidence type="ECO:0000313" key="5">
    <source>
        <dbReference type="RefSeq" id="XP_021860221.2"/>
    </source>
</evidence>
<dbReference type="InterPro" id="IPR039128">
    <property type="entry name" value="TRIP4-like"/>
</dbReference>
<evidence type="ECO:0000256" key="1">
    <source>
        <dbReference type="SAM" id="MobiDB-lite"/>
    </source>
</evidence>
<feature type="domain" description="TRIP4/RQT4 C2HC5-type zinc finger" evidence="2">
    <location>
        <begin position="161"/>
        <end position="202"/>
    </location>
</feature>
<feature type="compositionally biased region" description="Polar residues" evidence="1">
    <location>
        <begin position="111"/>
        <end position="135"/>
    </location>
</feature>
<gene>
    <name evidence="5" type="primary">LOC110799296</name>
</gene>
<name>A0A9R0J3G1_SPIOL</name>
<dbReference type="InterPro" id="IPR009349">
    <property type="entry name" value="TRIP4/RQT4_C2HC5_Znf"/>
</dbReference>
<reference evidence="5" key="2">
    <citation type="submission" date="2025-08" db="UniProtKB">
        <authorList>
            <consortium name="RefSeq"/>
        </authorList>
    </citation>
    <scope>IDENTIFICATION</scope>
    <source>
        <tissue evidence="5">Leaf</tissue>
    </source>
</reference>
<dbReference type="GO" id="GO:0045893">
    <property type="term" value="P:positive regulation of DNA-templated transcription"/>
    <property type="evidence" value="ECO:0000318"/>
    <property type="project" value="GO_Central"/>
</dbReference>
<proteinExistence type="predicted"/>